<dbReference type="PANTHER" id="PTHR14388">
    <property type="entry name" value="T CELL-SPECIFIC ADAPTER PROTEIN TSAD"/>
    <property type="match status" value="1"/>
</dbReference>
<evidence type="ECO:0000313" key="2">
    <source>
        <dbReference type="EMBL" id="KJH47190.1"/>
    </source>
</evidence>
<dbReference type="EMBL" id="KN716317">
    <property type="protein sequence ID" value="KJH47190.1"/>
    <property type="molecule type" value="Genomic_DNA"/>
</dbReference>
<accession>A0A0D8XRR2</accession>
<dbReference type="Proteomes" id="UP000053766">
    <property type="component" value="Unassembled WGS sequence"/>
</dbReference>
<evidence type="ECO:0000313" key="3">
    <source>
        <dbReference type="Proteomes" id="UP000053766"/>
    </source>
</evidence>
<feature type="non-terminal residue" evidence="2">
    <location>
        <position position="1"/>
    </location>
</feature>
<feature type="compositionally biased region" description="Basic and acidic residues" evidence="1">
    <location>
        <begin position="115"/>
        <end position="130"/>
    </location>
</feature>
<feature type="region of interest" description="Disordered" evidence="1">
    <location>
        <begin position="66"/>
        <end position="90"/>
    </location>
</feature>
<reference evidence="3" key="2">
    <citation type="journal article" date="2016" name="Sci. Rep.">
        <title>Dictyocaulus viviparus genome, variome and transcriptome elucidate lungworm biology and support future intervention.</title>
        <authorList>
            <person name="McNulty S.N."/>
            <person name="Strube C."/>
            <person name="Rosa B.A."/>
            <person name="Martin J.C."/>
            <person name="Tyagi R."/>
            <person name="Choi Y.J."/>
            <person name="Wang Q."/>
            <person name="Hallsworth Pepin K."/>
            <person name="Zhang X."/>
            <person name="Ozersky P."/>
            <person name="Wilson R.K."/>
            <person name="Sternberg P.W."/>
            <person name="Gasser R.B."/>
            <person name="Mitreva M."/>
        </authorList>
    </citation>
    <scope>NUCLEOTIDE SEQUENCE [LARGE SCALE GENOMIC DNA]</scope>
    <source>
        <strain evidence="3">HannoverDv2000</strain>
    </source>
</reference>
<evidence type="ECO:0000256" key="1">
    <source>
        <dbReference type="SAM" id="MobiDB-lite"/>
    </source>
</evidence>
<reference evidence="2 3" key="1">
    <citation type="submission" date="2013-11" db="EMBL/GenBank/DDBJ databases">
        <title>Draft genome of the bovine lungworm Dictyocaulus viviparus.</title>
        <authorList>
            <person name="Mitreva M."/>
        </authorList>
    </citation>
    <scope>NUCLEOTIDE SEQUENCE [LARGE SCALE GENOMIC DNA]</scope>
    <source>
        <strain evidence="2 3">HannoverDv2000</strain>
    </source>
</reference>
<organism evidence="2 3">
    <name type="scientific">Dictyocaulus viviparus</name>
    <name type="common">Bovine lungworm</name>
    <dbReference type="NCBI Taxonomy" id="29172"/>
    <lineage>
        <taxon>Eukaryota</taxon>
        <taxon>Metazoa</taxon>
        <taxon>Ecdysozoa</taxon>
        <taxon>Nematoda</taxon>
        <taxon>Chromadorea</taxon>
        <taxon>Rhabditida</taxon>
        <taxon>Rhabditina</taxon>
        <taxon>Rhabditomorpha</taxon>
        <taxon>Strongyloidea</taxon>
        <taxon>Metastrongylidae</taxon>
        <taxon>Dictyocaulus</taxon>
    </lineage>
</organism>
<feature type="compositionally biased region" description="Basic and acidic residues" evidence="1">
    <location>
        <begin position="66"/>
        <end position="76"/>
    </location>
</feature>
<dbReference type="OrthoDB" id="5854859at2759"/>
<feature type="compositionally biased region" description="Pro residues" evidence="1">
    <location>
        <begin position="170"/>
        <end position="179"/>
    </location>
</feature>
<dbReference type="GO" id="GO:0005737">
    <property type="term" value="C:cytoplasm"/>
    <property type="evidence" value="ECO:0007669"/>
    <property type="project" value="TreeGrafter"/>
</dbReference>
<protein>
    <submittedName>
        <fullName evidence="2">Uncharacterized protein</fullName>
    </submittedName>
</protein>
<gene>
    <name evidence="2" type="ORF">DICVIV_06706</name>
</gene>
<dbReference type="AlphaFoldDB" id="A0A0D8XRR2"/>
<feature type="region of interest" description="Disordered" evidence="1">
    <location>
        <begin position="104"/>
        <end position="198"/>
    </location>
</feature>
<name>A0A0D8XRR2_DICVI</name>
<sequence>VRKWKANEERLEREGIPKKSNKKGIKWLTGADGEVWVWVMGDHPLDKSIEEILEEEARLEAHSRAIRELSDGKNDAESMFTSDSKEPEEALKAQLGQMRVGITDSSCDDSEGSFDPDHPLLFKPVRRDVSNDDGTLSHNGIHPRPHNPPITSTMISSFTLPQPQKAELRGPPPPVPPRPSDFTKSQRSVVDAPMTTVPWQGTTLANGVRMRAPRDHGMEQNSEVQKRESEIYQSIQAIIAIVFTLS</sequence>
<proteinExistence type="predicted"/>
<feature type="compositionally biased region" description="Polar residues" evidence="1">
    <location>
        <begin position="149"/>
        <end position="162"/>
    </location>
</feature>
<keyword evidence="3" id="KW-1185">Reference proteome</keyword>
<dbReference type="PANTHER" id="PTHR14388:SF17">
    <property type="entry name" value="SH2 DOMAIN-CONTAINING PROTEIN"/>
    <property type="match status" value="1"/>
</dbReference>